<gene>
    <name evidence="10" type="ORF">MNB_ARC-1_896</name>
</gene>
<dbReference type="NCBIfam" id="NF007013">
    <property type="entry name" value="PRK09477.1"/>
    <property type="match status" value="1"/>
</dbReference>
<dbReference type="InterPro" id="IPR051684">
    <property type="entry name" value="Electron_Trans/Redox"/>
</dbReference>
<proteinExistence type="predicted"/>
<evidence type="ECO:0000256" key="5">
    <source>
        <dbReference type="ARBA" id="ARBA00022982"/>
    </source>
</evidence>
<feature type="transmembrane region" description="Helical" evidence="8">
    <location>
        <begin position="56"/>
        <end position="85"/>
    </location>
</feature>
<dbReference type="GO" id="GO:0051539">
    <property type="term" value="F:4 iron, 4 sulfur cluster binding"/>
    <property type="evidence" value="ECO:0007669"/>
    <property type="project" value="UniProtKB-KW"/>
</dbReference>
<dbReference type="SUPFAM" id="SSF54862">
    <property type="entry name" value="4Fe-4S ferredoxins"/>
    <property type="match status" value="1"/>
</dbReference>
<dbReference type="PROSITE" id="PS51379">
    <property type="entry name" value="4FE4S_FER_2"/>
    <property type="match status" value="2"/>
</dbReference>
<evidence type="ECO:0000256" key="6">
    <source>
        <dbReference type="ARBA" id="ARBA00023004"/>
    </source>
</evidence>
<reference evidence="10" key="1">
    <citation type="submission" date="2018-10" db="EMBL/GenBank/DDBJ databases">
        <authorList>
            <person name="Aoki K."/>
        </authorList>
    </citation>
    <scope>NUCLEOTIDE SEQUENCE</scope>
</reference>
<evidence type="ECO:0000256" key="8">
    <source>
        <dbReference type="SAM" id="Phobius"/>
    </source>
</evidence>
<dbReference type="InterPro" id="IPR011886">
    <property type="entry name" value="NapH_MauN"/>
</dbReference>
<dbReference type="NCBIfam" id="TIGR02163">
    <property type="entry name" value="napH"/>
    <property type="match status" value="1"/>
</dbReference>
<evidence type="ECO:0000256" key="1">
    <source>
        <dbReference type="ARBA" id="ARBA00022448"/>
    </source>
</evidence>
<evidence type="ECO:0000256" key="4">
    <source>
        <dbReference type="ARBA" id="ARBA00022737"/>
    </source>
</evidence>
<keyword evidence="6" id="KW-0408">Iron</keyword>
<organism evidence="10">
    <name type="scientific">hydrothermal vent metagenome</name>
    <dbReference type="NCBI Taxonomy" id="652676"/>
    <lineage>
        <taxon>unclassified sequences</taxon>
        <taxon>metagenomes</taxon>
        <taxon>ecological metagenomes</taxon>
    </lineage>
</organism>
<evidence type="ECO:0000313" key="10">
    <source>
        <dbReference type="EMBL" id="VAY86237.1"/>
    </source>
</evidence>
<dbReference type="PROSITE" id="PS00198">
    <property type="entry name" value="4FE4S_FER_1"/>
    <property type="match status" value="1"/>
</dbReference>
<evidence type="ECO:0000256" key="2">
    <source>
        <dbReference type="ARBA" id="ARBA00022485"/>
    </source>
</evidence>
<feature type="domain" description="4Fe-4S ferredoxin-type" evidence="9">
    <location>
        <begin position="236"/>
        <end position="265"/>
    </location>
</feature>
<dbReference type="Pfam" id="PF13237">
    <property type="entry name" value="Fer4_10"/>
    <property type="match status" value="1"/>
</dbReference>
<dbReference type="Gene3D" id="3.30.70.20">
    <property type="match status" value="1"/>
</dbReference>
<dbReference type="AlphaFoldDB" id="A0A3B1DQV9"/>
<keyword evidence="8" id="KW-0472">Membrane</keyword>
<evidence type="ECO:0000259" key="9">
    <source>
        <dbReference type="PROSITE" id="PS51379"/>
    </source>
</evidence>
<feature type="transmembrane region" description="Helical" evidence="8">
    <location>
        <begin position="158"/>
        <end position="181"/>
    </location>
</feature>
<sequence>MNNLFKHYRFLILRRITQIGLMVLYIGGNYWGWNFIQGNLSSSLLFGFIPLSDPYAALQMFAAGAVITTNLVVGALIITIIYGVIGGRTFCGWVCPINIATDTANFIRQKTGFDEIQKKQPANRIMRYWILGLSLVISYILGITAFEFISPISIAHRSIIFGLGLGWAAMLIIFLFDLFILKNGWCGHICPLGAFYGTIGKIGLIRINHIEEKCTACMKCKVVCPESQVLFMVSKISLQVLDGDCTNCGRCIEVCEDDALNFSIRKLVKENKNDKTN</sequence>
<feature type="transmembrane region" description="Helical" evidence="8">
    <location>
        <begin position="12"/>
        <end position="36"/>
    </location>
</feature>
<keyword evidence="7" id="KW-0411">Iron-sulfur</keyword>
<feature type="transmembrane region" description="Helical" evidence="8">
    <location>
        <begin position="128"/>
        <end position="146"/>
    </location>
</feature>
<accession>A0A3B1DQV9</accession>
<dbReference type="PANTHER" id="PTHR30176:SF3">
    <property type="entry name" value="FERREDOXIN-TYPE PROTEIN NAPH"/>
    <property type="match status" value="1"/>
</dbReference>
<keyword evidence="5" id="KW-0249">Electron transport</keyword>
<evidence type="ECO:0000256" key="7">
    <source>
        <dbReference type="ARBA" id="ARBA00023014"/>
    </source>
</evidence>
<dbReference type="InterPro" id="IPR017896">
    <property type="entry name" value="4Fe4S_Fe-S-bd"/>
</dbReference>
<keyword evidence="3" id="KW-0479">Metal-binding</keyword>
<name>A0A3B1DQV9_9ZZZZ</name>
<dbReference type="PANTHER" id="PTHR30176">
    <property type="entry name" value="FERREDOXIN-TYPE PROTEIN NAPH"/>
    <property type="match status" value="1"/>
</dbReference>
<dbReference type="GO" id="GO:0046872">
    <property type="term" value="F:metal ion binding"/>
    <property type="evidence" value="ECO:0007669"/>
    <property type="project" value="UniProtKB-KW"/>
</dbReference>
<dbReference type="InterPro" id="IPR017900">
    <property type="entry name" value="4Fe4S_Fe_S_CS"/>
</dbReference>
<keyword evidence="1" id="KW-0813">Transport</keyword>
<protein>
    <submittedName>
        <fullName evidence="10">Polyferredoxin NapH (Periplasmic nitrate reductase)</fullName>
    </submittedName>
</protein>
<keyword evidence="8" id="KW-0812">Transmembrane</keyword>
<dbReference type="GO" id="GO:0005886">
    <property type="term" value="C:plasma membrane"/>
    <property type="evidence" value="ECO:0007669"/>
    <property type="project" value="TreeGrafter"/>
</dbReference>
<keyword evidence="4" id="KW-0677">Repeat</keyword>
<evidence type="ECO:0000256" key="3">
    <source>
        <dbReference type="ARBA" id="ARBA00022723"/>
    </source>
</evidence>
<keyword evidence="8" id="KW-1133">Transmembrane helix</keyword>
<feature type="domain" description="4Fe-4S ferredoxin-type" evidence="9">
    <location>
        <begin position="203"/>
        <end position="235"/>
    </location>
</feature>
<keyword evidence="2" id="KW-0004">4Fe-4S</keyword>
<dbReference type="Pfam" id="PF12801">
    <property type="entry name" value="Fer4_5"/>
    <property type="match status" value="2"/>
</dbReference>
<dbReference type="EMBL" id="UOYO01000002">
    <property type="protein sequence ID" value="VAY86237.1"/>
    <property type="molecule type" value="Genomic_DNA"/>
</dbReference>